<feature type="non-terminal residue" evidence="2">
    <location>
        <position position="1"/>
    </location>
</feature>
<protein>
    <recommendedName>
        <fullName evidence="1">Acyl-ACP thioesterase-like C-terminal domain-containing protein</fullName>
    </recommendedName>
</protein>
<gene>
    <name evidence="2" type="ORF">S06H3_28189</name>
</gene>
<sequence length="129" mass="14717">DKRNNRPKNLFHLDLSLPKTGQKAISGKLKRLEPQDGYNEVERIRVPYSSIDLNGHVNNTEYVRWGIDALRRAFKLGGNVRFVHVTYLSEVFEGDELDLLVSSGRNERFYVLGRKSGGSSNVYVMEISC</sequence>
<dbReference type="Gene3D" id="3.10.129.10">
    <property type="entry name" value="Hotdog Thioesterase"/>
    <property type="match status" value="1"/>
</dbReference>
<dbReference type="AlphaFoldDB" id="X1M6G2"/>
<feature type="domain" description="Acyl-ACP thioesterase-like C-terminal" evidence="1">
    <location>
        <begin position="39"/>
        <end position="107"/>
    </location>
</feature>
<evidence type="ECO:0000259" key="1">
    <source>
        <dbReference type="Pfam" id="PF20791"/>
    </source>
</evidence>
<reference evidence="2" key="1">
    <citation type="journal article" date="2014" name="Front. Microbiol.">
        <title>High frequency of phylogenetically diverse reductive dehalogenase-homologous genes in deep subseafloor sedimentary metagenomes.</title>
        <authorList>
            <person name="Kawai M."/>
            <person name="Futagami T."/>
            <person name="Toyoda A."/>
            <person name="Takaki Y."/>
            <person name="Nishi S."/>
            <person name="Hori S."/>
            <person name="Arai W."/>
            <person name="Tsubouchi T."/>
            <person name="Morono Y."/>
            <person name="Uchiyama I."/>
            <person name="Ito T."/>
            <person name="Fujiyama A."/>
            <person name="Inagaki F."/>
            <person name="Takami H."/>
        </authorList>
    </citation>
    <scope>NUCLEOTIDE SEQUENCE</scope>
    <source>
        <strain evidence="2">Expedition CK06-06</strain>
    </source>
</reference>
<evidence type="ECO:0000313" key="2">
    <source>
        <dbReference type="EMBL" id="GAI26913.1"/>
    </source>
</evidence>
<proteinExistence type="predicted"/>
<dbReference type="Pfam" id="PF20791">
    <property type="entry name" value="Acyl-ACP_TE_C"/>
    <property type="match status" value="1"/>
</dbReference>
<accession>X1M6G2</accession>
<dbReference type="SUPFAM" id="SSF54637">
    <property type="entry name" value="Thioesterase/thiol ester dehydrase-isomerase"/>
    <property type="match status" value="1"/>
</dbReference>
<comment type="caution">
    <text evidence="2">The sequence shown here is derived from an EMBL/GenBank/DDBJ whole genome shotgun (WGS) entry which is preliminary data.</text>
</comment>
<dbReference type="InterPro" id="IPR029069">
    <property type="entry name" value="HotDog_dom_sf"/>
</dbReference>
<name>X1M6G2_9ZZZZ</name>
<dbReference type="EMBL" id="BARV01016426">
    <property type="protein sequence ID" value="GAI26913.1"/>
    <property type="molecule type" value="Genomic_DNA"/>
</dbReference>
<dbReference type="InterPro" id="IPR049427">
    <property type="entry name" value="Acyl-ACP_TE_C"/>
</dbReference>
<organism evidence="2">
    <name type="scientific">marine sediment metagenome</name>
    <dbReference type="NCBI Taxonomy" id="412755"/>
    <lineage>
        <taxon>unclassified sequences</taxon>
        <taxon>metagenomes</taxon>
        <taxon>ecological metagenomes</taxon>
    </lineage>
</organism>